<dbReference type="PROSITE" id="PS50883">
    <property type="entry name" value="EAL"/>
    <property type="match status" value="1"/>
</dbReference>
<organism evidence="5 6">
    <name type="scientific">Sulfuricurvum kujiense</name>
    <dbReference type="NCBI Taxonomy" id="148813"/>
    <lineage>
        <taxon>Bacteria</taxon>
        <taxon>Pseudomonadati</taxon>
        <taxon>Campylobacterota</taxon>
        <taxon>Epsilonproteobacteria</taxon>
        <taxon>Campylobacterales</taxon>
        <taxon>Sulfurimonadaceae</taxon>
        <taxon>Sulfuricurvum</taxon>
    </lineage>
</organism>
<reference evidence="5 6" key="1">
    <citation type="journal article" date="2017" name="Front. Microbiol.">
        <title>Comparative Genomic Analysis of the Class Epsilonproteobacteria and Proposed Reclassification to Epsilonbacteraeota (phyl. nov.).</title>
        <authorList>
            <person name="Waite D.W."/>
            <person name="Vanwonterghem I."/>
            <person name="Rinke C."/>
            <person name="Parks D.H."/>
            <person name="Zhang Y."/>
            <person name="Takai K."/>
            <person name="Sievert S.M."/>
            <person name="Simon J."/>
            <person name="Campbell B.J."/>
            <person name="Hanson T.E."/>
            <person name="Woyke T."/>
            <person name="Klotz M.G."/>
            <person name="Hugenholtz P."/>
        </authorList>
    </citation>
    <scope>NUCLEOTIDE SEQUENCE [LARGE SCALE GENOMIC DNA]</scope>
    <source>
        <strain evidence="5">UBA12443</strain>
    </source>
</reference>
<dbReference type="GO" id="GO:0071111">
    <property type="term" value="F:cyclic-guanylate-specific phosphodiesterase activity"/>
    <property type="evidence" value="ECO:0007669"/>
    <property type="project" value="UniProtKB-EC"/>
</dbReference>
<comment type="catalytic activity">
    <reaction evidence="1">
        <text>3',3'-c-di-GMP + H2O = 5'-phosphoguanylyl(3'-&gt;5')guanosine + H(+)</text>
        <dbReference type="Rhea" id="RHEA:24902"/>
        <dbReference type="ChEBI" id="CHEBI:15377"/>
        <dbReference type="ChEBI" id="CHEBI:15378"/>
        <dbReference type="ChEBI" id="CHEBI:58754"/>
        <dbReference type="ChEBI" id="CHEBI:58805"/>
        <dbReference type="EC" id="3.1.4.52"/>
    </reaction>
    <physiologicalReaction direction="left-to-right" evidence="1">
        <dbReference type="Rhea" id="RHEA:24903"/>
    </physiologicalReaction>
</comment>
<comment type="caution">
    <text evidence="5">The sequence shown here is derived from an EMBL/GenBank/DDBJ whole genome shotgun (WGS) entry which is preliminary data.</text>
</comment>
<dbReference type="SMART" id="SM00267">
    <property type="entry name" value="GGDEF"/>
    <property type="match status" value="1"/>
</dbReference>
<dbReference type="NCBIfam" id="TIGR00254">
    <property type="entry name" value="GGDEF"/>
    <property type="match status" value="1"/>
</dbReference>
<dbReference type="InterPro" id="IPR043128">
    <property type="entry name" value="Rev_trsase/Diguanyl_cyclase"/>
</dbReference>
<dbReference type="SMART" id="SM00052">
    <property type="entry name" value="EAL"/>
    <property type="match status" value="1"/>
</dbReference>
<dbReference type="SUPFAM" id="SSF141868">
    <property type="entry name" value="EAL domain-like"/>
    <property type="match status" value="1"/>
</dbReference>
<dbReference type="PANTHER" id="PTHR44757:SF2">
    <property type="entry name" value="BIOFILM ARCHITECTURE MAINTENANCE PROTEIN MBAA"/>
    <property type="match status" value="1"/>
</dbReference>
<dbReference type="Pfam" id="PF00990">
    <property type="entry name" value="GGDEF"/>
    <property type="match status" value="1"/>
</dbReference>
<evidence type="ECO:0000259" key="3">
    <source>
        <dbReference type="PROSITE" id="PS50883"/>
    </source>
</evidence>
<dbReference type="GO" id="GO:0071732">
    <property type="term" value="P:cellular response to nitric oxide"/>
    <property type="evidence" value="ECO:0007669"/>
    <property type="project" value="UniProtKB-ARBA"/>
</dbReference>
<dbReference type="Gene3D" id="3.20.20.450">
    <property type="entry name" value="EAL domain"/>
    <property type="match status" value="1"/>
</dbReference>
<dbReference type="AlphaFoldDB" id="A0A2D3WJX1"/>
<gene>
    <name evidence="5" type="ORF">CFH83_08280</name>
</gene>
<dbReference type="RefSeq" id="WP_294896258.1">
    <property type="nucleotide sequence ID" value="NZ_DLUI01000118.1"/>
</dbReference>
<evidence type="ECO:0000313" key="5">
    <source>
        <dbReference type="EMBL" id="DAB38014.1"/>
    </source>
</evidence>
<dbReference type="InterPro" id="IPR029787">
    <property type="entry name" value="Nucleotide_cyclase"/>
</dbReference>
<feature type="transmembrane region" description="Helical" evidence="2">
    <location>
        <begin position="14"/>
        <end position="39"/>
    </location>
</feature>
<dbReference type="InterPro" id="IPR000160">
    <property type="entry name" value="GGDEF_dom"/>
</dbReference>
<dbReference type="Pfam" id="PF00563">
    <property type="entry name" value="EAL"/>
    <property type="match status" value="1"/>
</dbReference>
<protein>
    <submittedName>
        <fullName evidence="5">Diguanylate cyclase</fullName>
    </submittedName>
</protein>
<dbReference type="InterPro" id="IPR001633">
    <property type="entry name" value="EAL_dom"/>
</dbReference>
<name>A0A2D3WJX1_9BACT</name>
<keyword evidence="2" id="KW-0472">Membrane</keyword>
<dbReference type="FunFam" id="3.30.70.270:FF:000001">
    <property type="entry name" value="Diguanylate cyclase domain protein"/>
    <property type="match status" value="1"/>
</dbReference>
<dbReference type="Proteomes" id="UP000228859">
    <property type="component" value="Unassembled WGS sequence"/>
</dbReference>
<dbReference type="EMBL" id="DLUI01000118">
    <property type="protein sequence ID" value="DAB38014.1"/>
    <property type="molecule type" value="Genomic_DNA"/>
</dbReference>
<evidence type="ECO:0000259" key="4">
    <source>
        <dbReference type="PROSITE" id="PS50887"/>
    </source>
</evidence>
<evidence type="ECO:0000256" key="2">
    <source>
        <dbReference type="SAM" id="Phobius"/>
    </source>
</evidence>
<evidence type="ECO:0000256" key="1">
    <source>
        <dbReference type="ARBA" id="ARBA00051114"/>
    </source>
</evidence>
<dbReference type="CDD" id="cd01949">
    <property type="entry name" value="GGDEF"/>
    <property type="match status" value="1"/>
</dbReference>
<dbReference type="PANTHER" id="PTHR44757">
    <property type="entry name" value="DIGUANYLATE CYCLASE DGCP"/>
    <property type="match status" value="1"/>
</dbReference>
<keyword evidence="2" id="KW-1133">Transmembrane helix</keyword>
<dbReference type="FunFam" id="3.20.20.450:FF:000001">
    <property type="entry name" value="Cyclic di-GMP phosphodiesterase yahA"/>
    <property type="match status" value="1"/>
</dbReference>
<dbReference type="Gene3D" id="3.30.70.270">
    <property type="match status" value="1"/>
</dbReference>
<dbReference type="CDD" id="cd01948">
    <property type="entry name" value="EAL"/>
    <property type="match status" value="1"/>
</dbReference>
<keyword evidence="2" id="KW-0812">Transmembrane</keyword>
<dbReference type="InterPro" id="IPR052155">
    <property type="entry name" value="Biofilm_reg_signaling"/>
</dbReference>
<dbReference type="SUPFAM" id="SSF55073">
    <property type="entry name" value="Nucleotide cyclase"/>
    <property type="match status" value="1"/>
</dbReference>
<accession>A0A2D3WJX1</accession>
<evidence type="ECO:0000313" key="6">
    <source>
        <dbReference type="Proteomes" id="UP000228859"/>
    </source>
</evidence>
<feature type="domain" description="EAL" evidence="3">
    <location>
        <begin position="442"/>
        <end position="696"/>
    </location>
</feature>
<dbReference type="InterPro" id="IPR035919">
    <property type="entry name" value="EAL_sf"/>
</dbReference>
<dbReference type="PROSITE" id="PS50887">
    <property type="entry name" value="GGDEF"/>
    <property type="match status" value="1"/>
</dbReference>
<feature type="transmembrane region" description="Helical" evidence="2">
    <location>
        <begin position="176"/>
        <end position="199"/>
    </location>
</feature>
<feature type="domain" description="GGDEF" evidence="4">
    <location>
        <begin position="300"/>
        <end position="433"/>
    </location>
</feature>
<proteinExistence type="predicted"/>
<sequence>MKQSLKILSSKQSLYVTLAIIIVSTITMIMSVHSSYYYVMTKNKTVEAMKQTSALTVSALQKNITNLIEAYAISEYDTLVFNEMESRDMFAVIVEDFNMGKILGQESYISGKIRDVEGNIVDYDAQNPQQRKALEECYYSDTYTITSHSGGKLGAITIFISDQAMKKELNQIIVEALINTAALSLLLMLSLFIAIRLFILKPLSNMVSVIAYSDEDGIPINLIPEYDAQEIFALSATMNTMIKSIRASKIALLEQHNQLRAQKNALQYQATHDALTGLANRILFSERLEHAIKKSKERHSQMALLFIDLDHFKEINDSLGHEAGDEVLTIVTNRLHETIQNEEVLARFGGDEFTVIIEGLQKAEEAMLLAEKILKVLSEPITVDHNELYVGCSIGISLYPDNGDTPQDLLKYADAAMYAAKNEGRNNVQYYTSEMTARALERVVMEASLRAGLKNEEFVVYFQPQVNGRSNALNGMEALVRWQSPTVGLVSPAAFIPIAESTGLIVELDRFVMKSAMTQIALWNKEGLNPGILAMNLTMKQLQQNDFISFLADLIAKTGCREEWIELEVTEDQIMMNPDEAIEILREISRIGVKIAVDDFGTGYSSLSYLKKLPINKLKIDQSFVRGLPNDGEDSAITKAIIALAQSLNLEIIAEGVETREQKEFLVQNGCENIQGYFYSKPLPADKMKTVLLEGLN</sequence>